<dbReference type="Pfam" id="PF06724">
    <property type="entry name" value="DUF1206"/>
    <property type="match status" value="3"/>
</dbReference>
<evidence type="ECO:0000313" key="3">
    <source>
        <dbReference type="EMBL" id="PJI86704.1"/>
    </source>
</evidence>
<proteinExistence type="predicted"/>
<feature type="domain" description="DUF1206" evidence="2">
    <location>
        <begin position="109"/>
        <end position="176"/>
    </location>
</feature>
<dbReference type="EMBL" id="PGTZ01000010">
    <property type="protein sequence ID" value="PJI86704.1"/>
    <property type="molecule type" value="Genomic_DNA"/>
</dbReference>
<keyword evidence="4" id="KW-1185">Reference proteome</keyword>
<name>A0A2M8W740_9MICO</name>
<gene>
    <name evidence="3" type="ORF">CLV34_2624</name>
</gene>
<feature type="transmembrane region" description="Helical" evidence="1">
    <location>
        <begin position="72"/>
        <end position="98"/>
    </location>
</feature>
<sequence length="275" mass="28357">MPTTTARRTQGTADAVQDSTALRGAARVGFAAAGLVHILIGVVALRVAFGGSGEADQGGALEELAKAPGGEAMLWVVAVAVWCLALFLVISAIVLRGTDSKKVWARRAKYVGTAVAYVAVGFTAFEVAIGSGADSSKQTETWSARLLAATGGRTLLVIVGLAVVAVGVYFVVKGVRQKFREDITLPSSPAVDKAVVVTATTGYVAKGVAIVIVGVLFVVAALTRDADKASGLDGALKALTDLPFGVVLLVVVAIGLITYGVYFFFRARYARLGAR</sequence>
<feature type="transmembrane region" description="Helical" evidence="1">
    <location>
        <begin position="28"/>
        <end position="52"/>
    </location>
</feature>
<dbReference type="AlphaFoldDB" id="A0A2M8W740"/>
<evidence type="ECO:0000313" key="4">
    <source>
        <dbReference type="Proteomes" id="UP000231586"/>
    </source>
</evidence>
<dbReference type="InterPro" id="IPR009597">
    <property type="entry name" value="DUF1206"/>
</dbReference>
<feature type="transmembrane region" description="Helical" evidence="1">
    <location>
        <begin position="203"/>
        <end position="222"/>
    </location>
</feature>
<keyword evidence="1" id="KW-0472">Membrane</keyword>
<feature type="domain" description="DUF1206" evidence="2">
    <location>
        <begin position="202"/>
        <end position="269"/>
    </location>
</feature>
<evidence type="ECO:0000259" key="2">
    <source>
        <dbReference type="Pfam" id="PF06724"/>
    </source>
</evidence>
<feature type="transmembrane region" description="Helical" evidence="1">
    <location>
        <begin position="242"/>
        <end position="265"/>
    </location>
</feature>
<feature type="transmembrane region" description="Helical" evidence="1">
    <location>
        <begin position="110"/>
        <end position="133"/>
    </location>
</feature>
<dbReference type="RefSeq" id="WP_100350731.1">
    <property type="nucleotide sequence ID" value="NZ_PGTZ01000010.1"/>
</dbReference>
<keyword evidence="1" id="KW-1133">Transmembrane helix</keyword>
<feature type="transmembrane region" description="Helical" evidence="1">
    <location>
        <begin position="153"/>
        <end position="172"/>
    </location>
</feature>
<accession>A0A2M8W740</accession>
<feature type="domain" description="DUF1206" evidence="2">
    <location>
        <begin position="28"/>
        <end position="93"/>
    </location>
</feature>
<dbReference type="OrthoDB" id="4552598at2"/>
<keyword evidence="1" id="KW-0812">Transmembrane</keyword>
<protein>
    <submittedName>
        <fullName evidence="3">Uncharacterized protein DUF1206</fullName>
    </submittedName>
</protein>
<evidence type="ECO:0000256" key="1">
    <source>
        <dbReference type="SAM" id="Phobius"/>
    </source>
</evidence>
<reference evidence="3 4" key="1">
    <citation type="submission" date="2017-11" db="EMBL/GenBank/DDBJ databases">
        <title>Genomic Encyclopedia of Archaeal and Bacterial Type Strains, Phase II (KMG-II): From Individual Species to Whole Genera.</title>
        <authorList>
            <person name="Goeker M."/>
        </authorList>
    </citation>
    <scope>NUCLEOTIDE SEQUENCE [LARGE SCALE GENOMIC DNA]</scope>
    <source>
        <strain evidence="3 4">DSM 22413</strain>
    </source>
</reference>
<organism evidence="3 4">
    <name type="scientific">Luteimicrobium subarcticum</name>
    <dbReference type="NCBI Taxonomy" id="620910"/>
    <lineage>
        <taxon>Bacteria</taxon>
        <taxon>Bacillati</taxon>
        <taxon>Actinomycetota</taxon>
        <taxon>Actinomycetes</taxon>
        <taxon>Micrococcales</taxon>
        <taxon>Luteimicrobium</taxon>
    </lineage>
</organism>
<comment type="caution">
    <text evidence="3">The sequence shown here is derived from an EMBL/GenBank/DDBJ whole genome shotgun (WGS) entry which is preliminary data.</text>
</comment>
<dbReference type="Proteomes" id="UP000231586">
    <property type="component" value="Unassembled WGS sequence"/>
</dbReference>